<evidence type="ECO:0000313" key="3">
    <source>
        <dbReference type="Proteomes" id="UP001362999"/>
    </source>
</evidence>
<feature type="compositionally biased region" description="Low complexity" evidence="1">
    <location>
        <begin position="318"/>
        <end position="336"/>
    </location>
</feature>
<feature type="compositionally biased region" description="Gly residues" evidence="1">
    <location>
        <begin position="255"/>
        <end position="266"/>
    </location>
</feature>
<protein>
    <submittedName>
        <fullName evidence="2">Uncharacterized protein</fullName>
    </submittedName>
</protein>
<gene>
    <name evidence="2" type="ORF">R3P38DRAFT_828970</name>
</gene>
<feature type="compositionally biased region" description="Low complexity" evidence="1">
    <location>
        <begin position="298"/>
        <end position="307"/>
    </location>
</feature>
<sequence>MSERPGKGKKSPWANIAGRFAGGGGRRSSDTKLDEVDDLLSDIQNNINEAPNSGAVRFVHERTLSQLRSTMQALRSRSREGEDSPSFDGEVNTLLEAAHRLLGDVMNDSGSTAFQPDYNAKISTDFDDKIPKHKGPSRAWAGTSAATVSTAVAGSSAASQGLDLLIQQHRVPGPDPYALPVPPVNRSATLPHPAQQTWNPSLNSGSDVRPSFDTFGAGRDSNSSKGSQSQKSSRTRSMSSGGSHHPSQSSYGGSVQSGGSFGGPGYSSGYEGSVERQSTTSGGWSSGESVPSHHAQSVRRQSSSGGSYNPSPQDHPSMRSSRSSGTSHYPPSTASDGSGGSGSGVSYSSQSSAYVHAGRGHRSQPSTSSTAASLGHGGYGRDAFNMQSMQSALPQYPSQMHAHQPAAPAQYNVPPQDPALYYHGSGSQYSLSSGSSSGSGSASYYPPVAGGSGQGGSNAPSGSRRYPPPPGLPRAQWHDAVPQPRSGLQEVPPPDMNDIPPNYHFSTITGRWYVQGNAQ</sequence>
<feature type="compositionally biased region" description="Low complexity" evidence="1">
    <location>
        <begin position="221"/>
        <end position="254"/>
    </location>
</feature>
<feature type="compositionally biased region" description="Low complexity" evidence="1">
    <location>
        <begin position="401"/>
        <end position="410"/>
    </location>
</feature>
<evidence type="ECO:0000256" key="1">
    <source>
        <dbReference type="SAM" id="MobiDB-lite"/>
    </source>
</evidence>
<name>A0AAW0BZR4_9AGAR</name>
<reference evidence="2 3" key="1">
    <citation type="journal article" date="2024" name="J Genomics">
        <title>Draft genome sequencing and assembly of Favolaschia claudopus CIRM-BRFM 2984 isolated from oak limbs.</title>
        <authorList>
            <person name="Navarro D."/>
            <person name="Drula E."/>
            <person name="Chaduli D."/>
            <person name="Cazenave R."/>
            <person name="Ahrendt S."/>
            <person name="Wang J."/>
            <person name="Lipzen A."/>
            <person name="Daum C."/>
            <person name="Barry K."/>
            <person name="Grigoriev I.V."/>
            <person name="Favel A."/>
            <person name="Rosso M.N."/>
            <person name="Martin F."/>
        </authorList>
    </citation>
    <scope>NUCLEOTIDE SEQUENCE [LARGE SCALE GENOMIC DNA]</scope>
    <source>
        <strain evidence="2 3">CIRM-BRFM 2984</strain>
    </source>
</reference>
<feature type="compositionally biased region" description="Polar residues" evidence="1">
    <location>
        <begin position="194"/>
        <end position="206"/>
    </location>
</feature>
<keyword evidence="3" id="KW-1185">Reference proteome</keyword>
<comment type="caution">
    <text evidence="2">The sequence shown here is derived from an EMBL/GenBank/DDBJ whole genome shotgun (WGS) entry which is preliminary data.</text>
</comment>
<feature type="region of interest" description="Disordered" evidence="1">
    <location>
        <begin position="1"/>
        <end position="31"/>
    </location>
</feature>
<organism evidence="2 3">
    <name type="scientific">Favolaschia claudopus</name>
    <dbReference type="NCBI Taxonomy" id="2862362"/>
    <lineage>
        <taxon>Eukaryota</taxon>
        <taxon>Fungi</taxon>
        <taxon>Dikarya</taxon>
        <taxon>Basidiomycota</taxon>
        <taxon>Agaricomycotina</taxon>
        <taxon>Agaricomycetes</taxon>
        <taxon>Agaricomycetidae</taxon>
        <taxon>Agaricales</taxon>
        <taxon>Marasmiineae</taxon>
        <taxon>Mycenaceae</taxon>
        <taxon>Favolaschia</taxon>
    </lineage>
</organism>
<dbReference type="Proteomes" id="UP001362999">
    <property type="component" value="Unassembled WGS sequence"/>
</dbReference>
<evidence type="ECO:0000313" key="2">
    <source>
        <dbReference type="EMBL" id="KAK7031838.1"/>
    </source>
</evidence>
<dbReference type="AlphaFoldDB" id="A0AAW0BZR4"/>
<feature type="compositionally biased region" description="Polar residues" evidence="1">
    <location>
        <begin position="363"/>
        <end position="372"/>
    </location>
</feature>
<dbReference type="EMBL" id="JAWWNJ010000024">
    <property type="protein sequence ID" value="KAK7031838.1"/>
    <property type="molecule type" value="Genomic_DNA"/>
</dbReference>
<accession>A0AAW0BZR4</accession>
<feature type="region of interest" description="Disordered" evidence="1">
    <location>
        <begin position="173"/>
        <end position="383"/>
    </location>
</feature>
<feature type="region of interest" description="Disordered" evidence="1">
    <location>
        <begin position="396"/>
        <end position="503"/>
    </location>
</feature>
<feature type="compositionally biased region" description="Low complexity" evidence="1">
    <location>
        <begin position="278"/>
        <end position="289"/>
    </location>
</feature>
<feature type="compositionally biased region" description="Low complexity" evidence="1">
    <location>
        <begin position="421"/>
        <end position="445"/>
    </location>
</feature>
<proteinExistence type="predicted"/>
<feature type="compositionally biased region" description="Pro residues" evidence="1">
    <location>
        <begin position="173"/>
        <end position="183"/>
    </location>
</feature>